<protein>
    <recommendedName>
        <fullName evidence="1">Methyltransferase domain-containing protein</fullName>
    </recommendedName>
</protein>
<proteinExistence type="predicted"/>
<dbReference type="InterPro" id="IPR041698">
    <property type="entry name" value="Methyltransf_25"/>
</dbReference>
<reference evidence="2" key="1">
    <citation type="submission" date="2020-12" db="EMBL/GenBank/DDBJ databases">
        <title>Metabolic potential, ecology and presence of endohyphal bacteria is reflected in genomic diversity of Mucoromycotina.</title>
        <authorList>
            <person name="Muszewska A."/>
            <person name="Okrasinska A."/>
            <person name="Steczkiewicz K."/>
            <person name="Drgas O."/>
            <person name="Orlowska M."/>
            <person name="Perlinska-Lenart U."/>
            <person name="Aleksandrzak-Piekarczyk T."/>
            <person name="Szatraj K."/>
            <person name="Zielenkiewicz U."/>
            <person name="Pilsyk S."/>
            <person name="Malc E."/>
            <person name="Mieczkowski P."/>
            <person name="Kruszewska J.S."/>
            <person name="Biernat P."/>
            <person name="Pawlowska J."/>
        </authorList>
    </citation>
    <scope>NUCLEOTIDE SEQUENCE</scope>
    <source>
        <strain evidence="2">WA0000017839</strain>
    </source>
</reference>
<dbReference type="Gene3D" id="3.40.50.150">
    <property type="entry name" value="Vaccinia Virus protein VP39"/>
    <property type="match status" value="1"/>
</dbReference>
<name>A0A8H7RKD4_9FUNG</name>
<organism evidence="2 3">
    <name type="scientific">Mucor saturninus</name>
    <dbReference type="NCBI Taxonomy" id="64648"/>
    <lineage>
        <taxon>Eukaryota</taxon>
        <taxon>Fungi</taxon>
        <taxon>Fungi incertae sedis</taxon>
        <taxon>Mucoromycota</taxon>
        <taxon>Mucoromycotina</taxon>
        <taxon>Mucoromycetes</taxon>
        <taxon>Mucorales</taxon>
        <taxon>Mucorineae</taxon>
        <taxon>Mucoraceae</taxon>
        <taxon>Mucor</taxon>
    </lineage>
</organism>
<evidence type="ECO:0000313" key="3">
    <source>
        <dbReference type="Proteomes" id="UP000603453"/>
    </source>
</evidence>
<keyword evidence="3" id="KW-1185">Reference proteome</keyword>
<feature type="domain" description="Methyltransferase" evidence="1">
    <location>
        <begin position="71"/>
        <end position="162"/>
    </location>
</feature>
<dbReference type="CDD" id="cd02440">
    <property type="entry name" value="AdoMet_MTases"/>
    <property type="match status" value="1"/>
</dbReference>
<evidence type="ECO:0000313" key="2">
    <source>
        <dbReference type="EMBL" id="KAG2211243.1"/>
    </source>
</evidence>
<dbReference type="AlphaFoldDB" id="A0A8H7RKD4"/>
<evidence type="ECO:0000259" key="1">
    <source>
        <dbReference type="Pfam" id="PF13649"/>
    </source>
</evidence>
<gene>
    <name evidence="2" type="ORF">INT47_006363</name>
</gene>
<sequence>MTHTKSSDIKVVDYDSPVEYITRDGRLYNANTDYLLPVDEGESLRLSRFPVAHNYLFGAPFAERLEKGIVVLDSACGAGAHWSKAMGEKYPSSVFTGVDISNVFPSESFSNIEFKMGNIPKSIPFPDETFDFSFQKLLGLPFTSEEWDSNSKELHRILKPGGYIELSEIYGVSAHNIGPLMSQVMHAL</sequence>
<dbReference type="OrthoDB" id="2013972at2759"/>
<accession>A0A8H7RKD4</accession>
<comment type="caution">
    <text evidence="2">The sequence shown here is derived from an EMBL/GenBank/DDBJ whole genome shotgun (WGS) entry which is preliminary data.</text>
</comment>
<dbReference type="Proteomes" id="UP000603453">
    <property type="component" value="Unassembled WGS sequence"/>
</dbReference>
<dbReference type="EMBL" id="JAEPRD010000009">
    <property type="protein sequence ID" value="KAG2211243.1"/>
    <property type="molecule type" value="Genomic_DNA"/>
</dbReference>
<dbReference type="Pfam" id="PF13649">
    <property type="entry name" value="Methyltransf_25"/>
    <property type="match status" value="1"/>
</dbReference>
<dbReference type="InterPro" id="IPR029063">
    <property type="entry name" value="SAM-dependent_MTases_sf"/>
</dbReference>
<dbReference type="SUPFAM" id="SSF53335">
    <property type="entry name" value="S-adenosyl-L-methionine-dependent methyltransferases"/>
    <property type="match status" value="1"/>
</dbReference>